<proteinExistence type="predicted"/>
<evidence type="ECO:0000313" key="2">
    <source>
        <dbReference type="Proteomes" id="UP001143910"/>
    </source>
</evidence>
<reference evidence="1" key="1">
    <citation type="submission" date="2022-08" db="EMBL/GenBank/DDBJ databases">
        <title>Genome Sequence of Lecanicillium fungicola.</title>
        <authorList>
            <person name="Buettner E."/>
        </authorList>
    </citation>
    <scope>NUCLEOTIDE SEQUENCE</scope>
    <source>
        <strain evidence="1">Babe33</strain>
    </source>
</reference>
<dbReference type="Proteomes" id="UP001143910">
    <property type="component" value="Unassembled WGS sequence"/>
</dbReference>
<comment type="caution">
    <text evidence="1">The sequence shown here is derived from an EMBL/GenBank/DDBJ whole genome shotgun (WGS) entry which is preliminary data.</text>
</comment>
<dbReference type="EMBL" id="JANJQO010002404">
    <property type="protein sequence ID" value="KAJ2967094.1"/>
    <property type="molecule type" value="Genomic_DNA"/>
</dbReference>
<accession>A0ACC1MJS2</accession>
<name>A0ACC1MJS2_9HYPO</name>
<evidence type="ECO:0000313" key="1">
    <source>
        <dbReference type="EMBL" id="KAJ2967094.1"/>
    </source>
</evidence>
<sequence>MSEPQWIEDEITKLVAQHGAVPPPYVAFPGTHPYELCWRMGAGESYMMVFSAWWKRKNDNEGVKMSETERMEYCQKWPPEPVWITWVIELIWDVGEEQLDPGVCDYGQYFERTEAVGLGSGDDCKKAWEGWFDDEGDEDDEDDEKGE</sequence>
<gene>
    <name evidence="1" type="ORF">NQ176_g9834</name>
</gene>
<organism evidence="1 2">
    <name type="scientific">Zarea fungicola</name>
    <dbReference type="NCBI Taxonomy" id="93591"/>
    <lineage>
        <taxon>Eukaryota</taxon>
        <taxon>Fungi</taxon>
        <taxon>Dikarya</taxon>
        <taxon>Ascomycota</taxon>
        <taxon>Pezizomycotina</taxon>
        <taxon>Sordariomycetes</taxon>
        <taxon>Hypocreomycetidae</taxon>
        <taxon>Hypocreales</taxon>
        <taxon>Cordycipitaceae</taxon>
        <taxon>Zarea</taxon>
    </lineage>
</organism>
<protein>
    <submittedName>
        <fullName evidence="1">Uncharacterized protein</fullName>
    </submittedName>
</protein>
<keyword evidence="2" id="KW-1185">Reference proteome</keyword>